<name>A0A2N5X5J1_9GAMM</name>
<dbReference type="AlphaFoldDB" id="A0A2N5X5J1"/>
<dbReference type="GO" id="GO:0005886">
    <property type="term" value="C:plasma membrane"/>
    <property type="evidence" value="ECO:0007669"/>
    <property type="project" value="UniProtKB-SubCell"/>
</dbReference>
<dbReference type="Proteomes" id="UP000235005">
    <property type="component" value="Unassembled WGS sequence"/>
</dbReference>
<feature type="transmembrane region" description="Helical" evidence="5">
    <location>
        <begin position="135"/>
        <end position="155"/>
    </location>
</feature>
<evidence type="ECO:0000256" key="3">
    <source>
        <dbReference type="ARBA" id="ARBA00022989"/>
    </source>
</evidence>
<feature type="transmembrane region" description="Helical" evidence="5">
    <location>
        <begin position="37"/>
        <end position="58"/>
    </location>
</feature>
<keyword evidence="2 5" id="KW-0812">Transmembrane</keyword>
<sequence>MKQLAEFVPIALFFIVYQLNGEAVSLGDWRYTFDGIYSATAVLMAATLVQVALTYAITREFEKRAVWMLLAVCVFGGATLILRNELFIQWKPTIFNWALAIAFGASQFIGEKNLMERTLGSQIRLPKPVWTRLNLLWVSNFAIVGALNLVVAYGFSEATWVSYKLYSAIGFTLALTVLTALLISPHLKEENPQG</sequence>
<keyword evidence="5" id="KW-0997">Cell inner membrane</keyword>
<keyword evidence="1 5" id="KW-1003">Cell membrane</keyword>
<accession>A0A2N5X5J1</accession>
<feature type="transmembrane region" description="Helical" evidence="5">
    <location>
        <begin position="94"/>
        <end position="114"/>
    </location>
</feature>
<evidence type="ECO:0000256" key="5">
    <source>
        <dbReference type="HAMAP-Rule" id="MF_00189"/>
    </source>
</evidence>
<comment type="similarity">
    <text evidence="5">Belongs to the YciB family.</text>
</comment>
<evidence type="ECO:0000256" key="4">
    <source>
        <dbReference type="ARBA" id="ARBA00023136"/>
    </source>
</evidence>
<comment type="caution">
    <text evidence="6">The sequence shown here is derived from an EMBL/GenBank/DDBJ whole genome shotgun (WGS) entry which is preliminary data.</text>
</comment>
<dbReference type="Pfam" id="PF04279">
    <property type="entry name" value="IspA"/>
    <property type="match status" value="1"/>
</dbReference>
<evidence type="ECO:0000256" key="1">
    <source>
        <dbReference type="ARBA" id="ARBA00022475"/>
    </source>
</evidence>
<gene>
    <name evidence="5" type="primary">yciB</name>
    <name evidence="6" type="ORF">C0039_07020</name>
</gene>
<dbReference type="InterPro" id="IPR006008">
    <property type="entry name" value="YciB"/>
</dbReference>
<keyword evidence="3 5" id="KW-1133">Transmembrane helix</keyword>
<reference evidence="6 7" key="1">
    <citation type="submission" date="2018-01" db="EMBL/GenBank/DDBJ databases">
        <title>The draft genome sequence of Halioglobus lutimaris HF004.</title>
        <authorList>
            <person name="Du Z.-J."/>
            <person name="Shi M.-J."/>
        </authorList>
    </citation>
    <scope>NUCLEOTIDE SEQUENCE [LARGE SCALE GENOMIC DNA]</scope>
    <source>
        <strain evidence="6 7">HF004</strain>
    </source>
</reference>
<dbReference type="PANTHER" id="PTHR36917:SF1">
    <property type="entry name" value="INNER MEMBRANE-SPANNING PROTEIN YCIB"/>
    <property type="match status" value="1"/>
</dbReference>
<evidence type="ECO:0000313" key="6">
    <source>
        <dbReference type="EMBL" id="PLW69750.1"/>
    </source>
</evidence>
<dbReference type="RefSeq" id="WP_076001690.1">
    <property type="nucleotide sequence ID" value="NZ_PKUS01000005.1"/>
</dbReference>
<organism evidence="6 7">
    <name type="scientific">Pseudohalioglobus lutimaris</name>
    <dbReference type="NCBI Taxonomy" id="1737061"/>
    <lineage>
        <taxon>Bacteria</taxon>
        <taxon>Pseudomonadati</taxon>
        <taxon>Pseudomonadota</taxon>
        <taxon>Gammaproteobacteria</taxon>
        <taxon>Cellvibrionales</taxon>
        <taxon>Halieaceae</taxon>
        <taxon>Pseudohalioglobus</taxon>
    </lineage>
</organism>
<dbReference type="PANTHER" id="PTHR36917">
    <property type="entry name" value="INTRACELLULAR SEPTATION PROTEIN A-RELATED"/>
    <property type="match status" value="1"/>
</dbReference>
<comment type="function">
    <text evidence="5">Plays a role in cell envelope biogenesis, maintenance of cell envelope integrity and membrane homeostasis.</text>
</comment>
<dbReference type="EMBL" id="PKUS01000005">
    <property type="protein sequence ID" value="PLW69750.1"/>
    <property type="molecule type" value="Genomic_DNA"/>
</dbReference>
<keyword evidence="4 5" id="KW-0472">Membrane</keyword>
<feature type="transmembrane region" description="Helical" evidence="5">
    <location>
        <begin position="65"/>
        <end position="82"/>
    </location>
</feature>
<dbReference type="HAMAP" id="MF_00189">
    <property type="entry name" value="YciB"/>
    <property type="match status" value="1"/>
</dbReference>
<protein>
    <recommendedName>
        <fullName evidence="5">Inner membrane-spanning protein YciB</fullName>
    </recommendedName>
</protein>
<feature type="transmembrane region" description="Helical" evidence="5">
    <location>
        <begin position="161"/>
        <end position="183"/>
    </location>
</feature>
<dbReference type="NCBIfam" id="NF001325">
    <property type="entry name" value="PRK00259.1-3"/>
    <property type="match status" value="1"/>
</dbReference>
<evidence type="ECO:0000313" key="7">
    <source>
        <dbReference type="Proteomes" id="UP000235005"/>
    </source>
</evidence>
<keyword evidence="7" id="KW-1185">Reference proteome</keyword>
<comment type="subcellular location">
    <subcellularLocation>
        <location evidence="5">Cell inner membrane</location>
        <topology evidence="5">Multi-pass membrane protein</topology>
    </subcellularLocation>
</comment>
<proteinExistence type="inferred from homology"/>
<dbReference type="OrthoDB" id="9788219at2"/>
<evidence type="ECO:0000256" key="2">
    <source>
        <dbReference type="ARBA" id="ARBA00022692"/>
    </source>
</evidence>